<organism evidence="13 14">
    <name type="scientific">Saccharomycopsis crataegensis</name>
    <dbReference type="NCBI Taxonomy" id="43959"/>
    <lineage>
        <taxon>Eukaryota</taxon>
        <taxon>Fungi</taxon>
        <taxon>Dikarya</taxon>
        <taxon>Ascomycota</taxon>
        <taxon>Saccharomycotina</taxon>
        <taxon>Saccharomycetes</taxon>
        <taxon>Saccharomycopsidaceae</taxon>
        <taxon>Saccharomycopsis</taxon>
    </lineage>
</organism>
<evidence type="ECO:0000256" key="9">
    <source>
        <dbReference type="ARBA" id="ARBA00023136"/>
    </source>
</evidence>
<dbReference type="InterPro" id="IPR003780">
    <property type="entry name" value="COX15/CtaA_fam"/>
</dbReference>
<keyword evidence="5 12" id="KW-1133">Transmembrane helix</keyword>
<keyword evidence="3 12" id="KW-0812">Transmembrane</keyword>
<evidence type="ECO:0000313" key="14">
    <source>
        <dbReference type="Proteomes" id="UP001360560"/>
    </source>
</evidence>
<evidence type="ECO:0000256" key="12">
    <source>
        <dbReference type="SAM" id="Phobius"/>
    </source>
</evidence>
<evidence type="ECO:0000256" key="6">
    <source>
        <dbReference type="ARBA" id="ARBA00023002"/>
    </source>
</evidence>
<evidence type="ECO:0000256" key="1">
    <source>
        <dbReference type="ARBA" id="ARBA00001970"/>
    </source>
</evidence>
<feature type="transmembrane region" description="Helical" evidence="12">
    <location>
        <begin position="388"/>
        <end position="408"/>
    </location>
</feature>
<dbReference type="InterPro" id="IPR023754">
    <property type="entry name" value="HemeA_Synthase_type2"/>
</dbReference>
<dbReference type="RefSeq" id="XP_064854573.1">
    <property type="nucleotide sequence ID" value="XM_064998501.1"/>
</dbReference>
<comment type="cofactor">
    <cofactor evidence="1">
        <name>heme b</name>
        <dbReference type="ChEBI" id="CHEBI:60344"/>
    </cofactor>
</comment>
<evidence type="ECO:0000256" key="3">
    <source>
        <dbReference type="ARBA" id="ARBA00022692"/>
    </source>
</evidence>
<sequence length="499" mass="55865">MNIIRRPLSGFFLKNHCLLKPQAFNGGSKTVGNSTLRSLTTCNLNFFNRNIANNASVNSIIRKQSLHTSSRTAFHRTAFCKNAPANGDIATKIKSKYPVNSSNTVGYWLLGVSGLVFGIVILGGLTRLTESGLSITEWRPITGSIPPLTHEDWVAEFEKYKESPEFKQLNSHITLDEYKFIFFMEWSHRLVARVIGLTLVLPAIYFAVRKKTSAHMNRRFIGLGLLLALQGAVGWWMVYSGLDQKQLDDRKSKPTVSQYRLTTHLGAAFLLYMGMLWTSFEILKENSWIKSPEKAAQTIAKLESPLLKPFRRLSLFLVALTFVTAMSGGMVAGLDAGLIYNTFPTMSNGGEQWFPNNNELFSPVFARKEDQSDMIWRNLFENPTTVQLVHRILAISTFTTVFAAHMYVNRHKALLPKRAVQLMHYTMGMVTLQAALGISTLIYLVPIPLAAAHQAGAMGLLTLCLAFAAGLRKPRFPIRLLIRKLRAQLAQAKQGKILN</sequence>
<comment type="pathway">
    <text evidence="10">Porphyrin-containing compound metabolism; heme A biosynthesis; heme A from heme O: step 1/1.</text>
</comment>
<gene>
    <name evidence="13" type="ORF">DASC09_049020</name>
</gene>
<dbReference type="PANTHER" id="PTHR23289">
    <property type="entry name" value="CYTOCHROME C OXIDASE ASSEMBLY PROTEIN COX15"/>
    <property type="match status" value="1"/>
</dbReference>
<keyword evidence="6" id="KW-0560">Oxidoreductase</keyword>
<accession>A0AAV5QSL7</accession>
<proteinExistence type="inferred from homology"/>
<dbReference type="GO" id="GO:0120547">
    <property type="term" value="F:heme A synthase activity"/>
    <property type="evidence" value="ECO:0007669"/>
    <property type="project" value="UniProtKB-EC"/>
</dbReference>
<reference evidence="13 14" key="1">
    <citation type="journal article" date="2023" name="Elife">
        <title>Identification of key yeast species and microbe-microbe interactions impacting larval growth of Drosophila in the wild.</title>
        <authorList>
            <person name="Mure A."/>
            <person name="Sugiura Y."/>
            <person name="Maeda R."/>
            <person name="Honda K."/>
            <person name="Sakurai N."/>
            <person name="Takahashi Y."/>
            <person name="Watada M."/>
            <person name="Katoh T."/>
            <person name="Gotoh A."/>
            <person name="Gotoh Y."/>
            <person name="Taniguchi I."/>
            <person name="Nakamura K."/>
            <person name="Hayashi T."/>
            <person name="Katayama T."/>
            <person name="Uemura T."/>
            <person name="Hattori Y."/>
        </authorList>
    </citation>
    <scope>NUCLEOTIDE SEQUENCE [LARGE SCALE GENOMIC DNA]</scope>
    <source>
        <strain evidence="13 14">SC-9</strain>
    </source>
</reference>
<evidence type="ECO:0000256" key="10">
    <source>
        <dbReference type="ARBA" id="ARBA00044501"/>
    </source>
</evidence>
<dbReference type="HAMAP" id="MF_01665">
    <property type="entry name" value="HemeA_synth_type2"/>
    <property type="match status" value="1"/>
</dbReference>
<keyword evidence="9 12" id="KW-0472">Membrane</keyword>
<feature type="transmembrane region" description="Helical" evidence="12">
    <location>
        <begin position="259"/>
        <end position="280"/>
    </location>
</feature>
<evidence type="ECO:0000256" key="7">
    <source>
        <dbReference type="ARBA" id="ARBA00023004"/>
    </source>
</evidence>
<protein>
    <submittedName>
        <fullName evidence="13">Cox15 protein</fullName>
    </submittedName>
</protein>
<evidence type="ECO:0000256" key="11">
    <source>
        <dbReference type="ARBA" id="ARBA00048044"/>
    </source>
</evidence>
<name>A0AAV5QSL7_9ASCO</name>
<evidence type="ECO:0000256" key="8">
    <source>
        <dbReference type="ARBA" id="ARBA00023133"/>
    </source>
</evidence>
<keyword evidence="4" id="KW-0479">Metal-binding</keyword>
<comment type="catalytic activity">
    <reaction evidence="11">
        <text>Fe(II)-heme o + 2 A + H2O = Fe(II)-heme a + 2 AH2</text>
        <dbReference type="Rhea" id="RHEA:63388"/>
        <dbReference type="ChEBI" id="CHEBI:13193"/>
        <dbReference type="ChEBI" id="CHEBI:15377"/>
        <dbReference type="ChEBI" id="CHEBI:17499"/>
        <dbReference type="ChEBI" id="CHEBI:60530"/>
        <dbReference type="ChEBI" id="CHEBI:61715"/>
        <dbReference type="EC" id="1.17.99.9"/>
    </reaction>
    <physiologicalReaction direction="left-to-right" evidence="11">
        <dbReference type="Rhea" id="RHEA:63389"/>
    </physiologicalReaction>
</comment>
<keyword evidence="8" id="KW-0350">Heme biosynthesis</keyword>
<dbReference type="EMBL" id="BTFZ01000012">
    <property type="protein sequence ID" value="GMM37577.1"/>
    <property type="molecule type" value="Genomic_DNA"/>
</dbReference>
<evidence type="ECO:0000256" key="4">
    <source>
        <dbReference type="ARBA" id="ARBA00022723"/>
    </source>
</evidence>
<dbReference type="GO" id="GO:0016653">
    <property type="term" value="F:oxidoreductase activity, acting on NAD(P)H, heme protein as acceptor"/>
    <property type="evidence" value="ECO:0007669"/>
    <property type="project" value="TreeGrafter"/>
</dbReference>
<dbReference type="GO" id="GO:0005743">
    <property type="term" value="C:mitochondrial inner membrane"/>
    <property type="evidence" value="ECO:0007669"/>
    <property type="project" value="TreeGrafter"/>
</dbReference>
<feature type="transmembrane region" description="Helical" evidence="12">
    <location>
        <begin position="451"/>
        <end position="471"/>
    </location>
</feature>
<dbReference type="GO" id="GO:0046872">
    <property type="term" value="F:metal ion binding"/>
    <property type="evidence" value="ECO:0007669"/>
    <property type="project" value="UniProtKB-KW"/>
</dbReference>
<dbReference type="Pfam" id="PF02628">
    <property type="entry name" value="COX15-CtaA"/>
    <property type="match status" value="1"/>
</dbReference>
<evidence type="ECO:0000313" key="13">
    <source>
        <dbReference type="EMBL" id="GMM37577.1"/>
    </source>
</evidence>
<feature type="transmembrane region" description="Helical" evidence="12">
    <location>
        <begin position="190"/>
        <end position="208"/>
    </location>
</feature>
<feature type="transmembrane region" description="Helical" evidence="12">
    <location>
        <begin position="105"/>
        <end position="125"/>
    </location>
</feature>
<dbReference type="Proteomes" id="UP001360560">
    <property type="component" value="Unassembled WGS sequence"/>
</dbReference>
<feature type="transmembrane region" description="Helical" evidence="12">
    <location>
        <begin position="315"/>
        <end position="340"/>
    </location>
</feature>
<feature type="transmembrane region" description="Helical" evidence="12">
    <location>
        <begin position="220"/>
        <end position="239"/>
    </location>
</feature>
<evidence type="ECO:0000256" key="5">
    <source>
        <dbReference type="ARBA" id="ARBA00022989"/>
    </source>
</evidence>
<dbReference type="GeneID" id="90075552"/>
<keyword evidence="14" id="KW-1185">Reference proteome</keyword>
<comment type="caution">
    <text evidence="13">The sequence shown here is derived from an EMBL/GenBank/DDBJ whole genome shotgun (WGS) entry which is preliminary data.</text>
</comment>
<dbReference type="PANTHER" id="PTHR23289:SF2">
    <property type="entry name" value="CYTOCHROME C OXIDASE ASSEMBLY PROTEIN COX15 HOMOLOG"/>
    <property type="match status" value="1"/>
</dbReference>
<comment type="subcellular location">
    <subcellularLocation>
        <location evidence="2">Membrane</location>
        <topology evidence="2">Multi-pass membrane protein</topology>
    </subcellularLocation>
</comment>
<evidence type="ECO:0000256" key="2">
    <source>
        <dbReference type="ARBA" id="ARBA00004141"/>
    </source>
</evidence>
<keyword evidence="7" id="KW-0408">Iron</keyword>
<dbReference type="AlphaFoldDB" id="A0AAV5QSL7"/>
<dbReference type="GO" id="GO:0006784">
    <property type="term" value="P:heme A biosynthetic process"/>
    <property type="evidence" value="ECO:0007669"/>
    <property type="project" value="InterPro"/>
</dbReference>
<feature type="transmembrane region" description="Helical" evidence="12">
    <location>
        <begin position="420"/>
        <end position="445"/>
    </location>
</feature>